<dbReference type="Proteomes" id="UP000681340">
    <property type="component" value="Unassembled WGS sequence"/>
</dbReference>
<keyword evidence="2" id="KW-0238">DNA-binding</keyword>
<dbReference type="SUPFAM" id="SSF46785">
    <property type="entry name" value="Winged helix' DNA-binding domain"/>
    <property type="match status" value="1"/>
</dbReference>
<accession>A0A919S936</accession>
<dbReference type="PANTHER" id="PTHR33204:SF39">
    <property type="entry name" value="TRANSCRIPTIONAL REGULATORY PROTEIN"/>
    <property type="match status" value="1"/>
</dbReference>
<dbReference type="GO" id="GO:0003677">
    <property type="term" value="F:DNA binding"/>
    <property type="evidence" value="ECO:0007669"/>
    <property type="project" value="UniProtKB-KW"/>
</dbReference>
<protein>
    <submittedName>
        <fullName evidence="5">Transcriptional regulator</fullName>
    </submittedName>
</protein>
<dbReference type="Gene3D" id="1.10.10.10">
    <property type="entry name" value="Winged helix-like DNA-binding domain superfamily/Winged helix DNA-binding domain"/>
    <property type="match status" value="1"/>
</dbReference>
<evidence type="ECO:0000256" key="3">
    <source>
        <dbReference type="ARBA" id="ARBA00023163"/>
    </source>
</evidence>
<sequence>MSGTNTGVPSLVDAPLAERVPVSEYAACPVTGLLHRLGDKWSLVTLVLLGGRPHRFNELHQRIEGVSQRMLTRTLRALESDGLVRRTVHPTVPPSVEYALTSPGQALLGPLSQVADWAVEHRTDARPTL</sequence>
<evidence type="ECO:0000313" key="6">
    <source>
        <dbReference type="Proteomes" id="UP000681340"/>
    </source>
</evidence>
<comment type="caution">
    <text evidence="5">The sequence shown here is derived from an EMBL/GenBank/DDBJ whole genome shotgun (WGS) entry which is preliminary data.</text>
</comment>
<evidence type="ECO:0000313" key="5">
    <source>
        <dbReference type="EMBL" id="GIM65943.1"/>
    </source>
</evidence>
<feature type="domain" description="HTH hxlR-type" evidence="4">
    <location>
        <begin position="28"/>
        <end position="126"/>
    </location>
</feature>
<organism evidence="5 6">
    <name type="scientific">Actinoplanes auranticolor</name>
    <dbReference type="NCBI Taxonomy" id="47988"/>
    <lineage>
        <taxon>Bacteria</taxon>
        <taxon>Bacillati</taxon>
        <taxon>Actinomycetota</taxon>
        <taxon>Actinomycetes</taxon>
        <taxon>Micromonosporales</taxon>
        <taxon>Micromonosporaceae</taxon>
        <taxon>Actinoplanes</taxon>
    </lineage>
</organism>
<dbReference type="Pfam" id="PF01638">
    <property type="entry name" value="HxlR"/>
    <property type="match status" value="1"/>
</dbReference>
<keyword evidence="6" id="KW-1185">Reference proteome</keyword>
<dbReference type="InterPro" id="IPR036390">
    <property type="entry name" value="WH_DNA-bd_sf"/>
</dbReference>
<dbReference type="EMBL" id="BOQL01000018">
    <property type="protein sequence ID" value="GIM65943.1"/>
    <property type="molecule type" value="Genomic_DNA"/>
</dbReference>
<dbReference type="AlphaFoldDB" id="A0A919S936"/>
<evidence type="ECO:0000259" key="4">
    <source>
        <dbReference type="PROSITE" id="PS51118"/>
    </source>
</evidence>
<evidence type="ECO:0000256" key="1">
    <source>
        <dbReference type="ARBA" id="ARBA00023015"/>
    </source>
</evidence>
<dbReference type="InterPro" id="IPR002577">
    <property type="entry name" value="HTH_HxlR"/>
</dbReference>
<dbReference type="InterPro" id="IPR036388">
    <property type="entry name" value="WH-like_DNA-bd_sf"/>
</dbReference>
<keyword evidence="3" id="KW-0804">Transcription</keyword>
<reference evidence="5" key="1">
    <citation type="submission" date="2021-03" db="EMBL/GenBank/DDBJ databases">
        <title>Whole genome shotgun sequence of Actinoplanes auranticolor NBRC 12245.</title>
        <authorList>
            <person name="Komaki H."/>
            <person name="Tamura T."/>
        </authorList>
    </citation>
    <scope>NUCLEOTIDE SEQUENCE</scope>
    <source>
        <strain evidence="5">NBRC 12245</strain>
    </source>
</reference>
<dbReference type="RefSeq" id="WP_212988134.1">
    <property type="nucleotide sequence ID" value="NZ_BAABEA010000009.1"/>
</dbReference>
<dbReference type="PANTHER" id="PTHR33204">
    <property type="entry name" value="TRANSCRIPTIONAL REGULATOR, MARR FAMILY"/>
    <property type="match status" value="1"/>
</dbReference>
<keyword evidence="1" id="KW-0805">Transcription regulation</keyword>
<proteinExistence type="predicted"/>
<dbReference type="PROSITE" id="PS51118">
    <property type="entry name" value="HTH_HXLR"/>
    <property type="match status" value="1"/>
</dbReference>
<evidence type="ECO:0000256" key="2">
    <source>
        <dbReference type="ARBA" id="ARBA00023125"/>
    </source>
</evidence>
<gene>
    <name evidence="5" type="ORF">Aau02nite_20830</name>
</gene>
<name>A0A919S936_9ACTN</name>